<dbReference type="NCBIfam" id="NF007494">
    <property type="entry name" value="PRK10089.1-3"/>
    <property type="match status" value="1"/>
</dbReference>
<dbReference type="InterPro" id="IPR008231">
    <property type="entry name" value="CsaA"/>
</dbReference>
<feature type="domain" description="TRNA-binding" evidence="3">
    <location>
        <begin position="8"/>
        <end position="112"/>
    </location>
</feature>
<dbReference type="Pfam" id="PF01588">
    <property type="entry name" value="tRNA_bind"/>
    <property type="match status" value="1"/>
</dbReference>
<dbReference type="SUPFAM" id="SSF50249">
    <property type="entry name" value="Nucleic acid-binding proteins"/>
    <property type="match status" value="1"/>
</dbReference>
<keyword evidence="2" id="KW-0694">RNA-binding</keyword>
<dbReference type="NCBIfam" id="TIGR02222">
    <property type="entry name" value="chap_CsaA"/>
    <property type="match status" value="1"/>
</dbReference>
<dbReference type="InterPro" id="IPR002547">
    <property type="entry name" value="tRNA-bd_dom"/>
</dbReference>
<proteinExistence type="predicted"/>
<dbReference type="EMBL" id="UINC01037943">
    <property type="protein sequence ID" value="SVB34206.1"/>
    <property type="molecule type" value="Genomic_DNA"/>
</dbReference>
<dbReference type="FunFam" id="2.40.50.140:FF:000165">
    <property type="entry name" value="Chaperone CsaA"/>
    <property type="match status" value="1"/>
</dbReference>
<dbReference type="NCBIfam" id="NF007495">
    <property type="entry name" value="PRK10089.1-4"/>
    <property type="match status" value="1"/>
</dbReference>
<dbReference type="InterPro" id="IPR012340">
    <property type="entry name" value="NA-bd_OB-fold"/>
</dbReference>
<keyword evidence="1" id="KW-0820">tRNA-binding</keyword>
<name>A0A382D6U0_9ZZZZ</name>
<dbReference type="CDD" id="cd02798">
    <property type="entry name" value="tRNA_bind_CsaA"/>
    <property type="match status" value="1"/>
</dbReference>
<evidence type="ECO:0000313" key="4">
    <source>
        <dbReference type="EMBL" id="SVB34206.1"/>
    </source>
</evidence>
<accession>A0A382D6U0</accession>
<gene>
    <name evidence="4" type="ORF">METZ01_LOCUS187060</name>
</gene>
<dbReference type="AlphaFoldDB" id="A0A382D6U0"/>
<evidence type="ECO:0000256" key="2">
    <source>
        <dbReference type="ARBA" id="ARBA00022884"/>
    </source>
</evidence>
<evidence type="ECO:0000259" key="3">
    <source>
        <dbReference type="PROSITE" id="PS50886"/>
    </source>
</evidence>
<reference evidence="4" key="1">
    <citation type="submission" date="2018-05" db="EMBL/GenBank/DDBJ databases">
        <authorList>
            <person name="Lanie J.A."/>
            <person name="Ng W.-L."/>
            <person name="Kazmierczak K.M."/>
            <person name="Andrzejewski T.M."/>
            <person name="Davidsen T.M."/>
            <person name="Wayne K.J."/>
            <person name="Tettelin H."/>
            <person name="Glass J.I."/>
            <person name="Rusch D."/>
            <person name="Podicherti R."/>
            <person name="Tsui H.-C.T."/>
            <person name="Winkler M.E."/>
        </authorList>
    </citation>
    <scope>NUCLEOTIDE SEQUENCE</scope>
</reference>
<dbReference type="PROSITE" id="PS50886">
    <property type="entry name" value="TRBD"/>
    <property type="match status" value="1"/>
</dbReference>
<dbReference type="Gene3D" id="2.40.50.140">
    <property type="entry name" value="Nucleic acid-binding proteins"/>
    <property type="match status" value="1"/>
</dbReference>
<protein>
    <recommendedName>
        <fullName evidence="3">tRNA-binding domain-containing protein</fullName>
    </recommendedName>
</protein>
<dbReference type="GO" id="GO:0000049">
    <property type="term" value="F:tRNA binding"/>
    <property type="evidence" value="ECO:0007669"/>
    <property type="project" value="UniProtKB-KW"/>
</dbReference>
<organism evidence="4">
    <name type="scientific">marine metagenome</name>
    <dbReference type="NCBI Taxonomy" id="408172"/>
    <lineage>
        <taxon>unclassified sequences</taxon>
        <taxon>metagenomes</taxon>
        <taxon>ecological metagenomes</taxon>
    </lineage>
</organism>
<sequence length="112" mass="12409">MPSISFEDFLKVEICVGTILIAEENNNLKRPSIILTIDFGDNIGIKKSSAQLQENYNCSDLINKQIAAVINFPPKQIGNLISEVLVLGFPDVNNEPVLVVPELKVKNGKRLF</sequence>
<evidence type="ECO:0000256" key="1">
    <source>
        <dbReference type="ARBA" id="ARBA00022555"/>
    </source>
</evidence>